<sequence length="318" mass="36388">MDLLSSMSFFEAFTIASLCVASYAIALMVHRLCLSPISSFPGPFLARITFWYEFYHDWIRTGQYYLEIEKMHRKYGPVVRITPNELHVQDPAFYHELFVTGAVRKTDAYPRFAEGTGFEDMVAVSTTHDMHRATRAPLDPFFSMAGIRRVEPRVVQIIEKFRKKLGAFVNTGKPVNLTHAFGSLTTDVVSCMLFEEPSDYLGDPTFNAEWFNLLKKGVVTIPLLAHMPWLAKVLLAPVLRHISEHMTSWRIWDDKARRQIVKAKLRPADEAKNRSDTTIFDHLVHSDLVESIFGNGGFSRLAQVRILPTMLQCSCHLY</sequence>
<dbReference type="PANTHER" id="PTHR24305">
    <property type="entry name" value="CYTOCHROME P450"/>
    <property type="match status" value="1"/>
</dbReference>
<gene>
    <name evidence="2" type="ORF">BJX63DRAFT_439538</name>
</gene>
<dbReference type="SUPFAM" id="SSF48264">
    <property type="entry name" value="Cytochrome P450"/>
    <property type="match status" value="1"/>
</dbReference>
<dbReference type="InterPro" id="IPR036396">
    <property type="entry name" value="Cyt_P450_sf"/>
</dbReference>
<dbReference type="Pfam" id="PF00067">
    <property type="entry name" value="p450"/>
    <property type="match status" value="1"/>
</dbReference>
<comment type="caution">
    <text evidence="2">The sequence shown here is derived from an EMBL/GenBank/DDBJ whole genome shotgun (WGS) entry which is preliminary data.</text>
</comment>
<evidence type="ECO:0000313" key="3">
    <source>
        <dbReference type="Proteomes" id="UP001610334"/>
    </source>
</evidence>
<proteinExistence type="inferred from homology"/>
<dbReference type="PANTHER" id="PTHR24305:SF152">
    <property type="entry name" value="P450, PUTATIVE (EUROFUNG)-RELATED"/>
    <property type="match status" value="1"/>
</dbReference>
<dbReference type="InterPro" id="IPR050121">
    <property type="entry name" value="Cytochrome_P450_monoxygenase"/>
</dbReference>
<evidence type="ECO:0000313" key="2">
    <source>
        <dbReference type="EMBL" id="KAL2808262.1"/>
    </source>
</evidence>
<comment type="similarity">
    <text evidence="1">Belongs to the cytochrome P450 family.</text>
</comment>
<reference evidence="2 3" key="1">
    <citation type="submission" date="2024-07" db="EMBL/GenBank/DDBJ databases">
        <title>Section-level genome sequencing and comparative genomics of Aspergillus sections Usti and Cavernicolus.</title>
        <authorList>
            <consortium name="Lawrence Berkeley National Laboratory"/>
            <person name="Nybo J.L."/>
            <person name="Vesth T.C."/>
            <person name="Theobald S."/>
            <person name="Frisvad J.C."/>
            <person name="Larsen T.O."/>
            <person name="Kjaerboelling I."/>
            <person name="Rothschild-Mancinelli K."/>
            <person name="Lyhne E.K."/>
            <person name="Kogle M.E."/>
            <person name="Barry K."/>
            <person name="Clum A."/>
            <person name="Na H."/>
            <person name="Ledsgaard L."/>
            <person name="Lin J."/>
            <person name="Lipzen A."/>
            <person name="Kuo A."/>
            <person name="Riley R."/>
            <person name="Mondo S."/>
            <person name="Labutti K."/>
            <person name="Haridas S."/>
            <person name="Pangalinan J."/>
            <person name="Salamov A.A."/>
            <person name="Simmons B.A."/>
            <person name="Magnuson J.K."/>
            <person name="Chen J."/>
            <person name="Drula E."/>
            <person name="Henrissat B."/>
            <person name="Wiebenga A."/>
            <person name="Lubbers R.J."/>
            <person name="Gomes A.C."/>
            <person name="Makela M.R."/>
            <person name="Stajich J."/>
            <person name="Grigoriev I.V."/>
            <person name="Mortensen U.H."/>
            <person name="De Vries R.P."/>
            <person name="Baker S.E."/>
            <person name="Andersen M.R."/>
        </authorList>
    </citation>
    <scope>NUCLEOTIDE SEQUENCE [LARGE SCALE GENOMIC DNA]</scope>
    <source>
        <strain evidence="2 3">CBS 588.65</strain>
    </source>
</reference>
<evidence type="ECO:0000256" key="1">
    <source>
        <dbReference type="ARBA" id="ARBA00010617"/>
    </source>
</evidence>
<dbReference type="EMBL" id="JBFXLT010000117">
    <property type="protein sequence ID" value="KAL2808262.1"/>
    <property type="molecule type" value="Genomic_DNA"/>
</dbReference>
<protein>
    <submittedName>
        <fullName evidence="2">Cytochrome P450</fullName>
    </submittedName>
</protein>
<accession>A0ABR4GYM0</accession>
<dbReference type="Gene3D" id="1.10.630.10">
    <property type="entry name" value="Cytochrome P450"/>
    <property type="match status" value="1"/>
</dbReference>
<dbReference type="InterPro" id="IPR001128">
    <property type="entry name" value="Cyt_P450"/>
</dbReference>
<name>A0ABR4GYM0_9EURO</name>
<dbReference type="Proteomes" id="UP001610334">
    <property type="component" value="Unassembled WGS sequence"/>
</dbReference>
<keyword evidence="3" id="KW-1185">Reference proteome</keyword>
<organism evidence="2 3">
    <name type="scientific">Aspergillus granulosus</name>
    <dbReference type="NCBI Taxonomy" id="176169"/>
    <lineage>
        <taxon>Eukaryota</taxon>
        <taxon>Fungi</taxon>
        <taxon>Dikarya</taxon>
        <taxon>Ascomycota</taxon>
        <taxon>Pezizomycotina</taxon>
        <taxon>Eurotiomycetes</taxon>
        <taxon>Eurotiomycetidae</taxon>
        <taxon>Eurotiales</taxon>
        <taxon>Aspergillaceae</taxon>
        <taxon>Aspergillus</taxon>
        <taxon>Aspergillus subgen. Nidulantes</taxon>
    </lineage>
</organism>